<dbReference type="Proteomes" id="UP000317243">
    <property type="component" value="Unassembled WGS sequence"/>
</dbReference>
<dbReference type="SMART" id="SM00567">
    <property type="entry name" value="EZ_HEAT"/>
    <property type="match status" value="4"/>
</dbReference>
<sequence>MLTVAQGSKLGSMILFAFVVITSTAWMSHSVNAQENADPESGPRRSIHFRTVPSFELRQSSIQERDVPAKLWFQALKRQERDPICRAAESFVVAHRENLPGIPEETGALLEKVFFETDDPAARKCLALAIVEFDAISDTEPYEEVVTSGEFELSQILEPELARKGSSATIERNLSRLSDPLTARPLLLLAIEVVRVGKVTEAREALQSIVLNGRARSDLRMKSAQALGEMFSTGLISDATELADRTDDVAAPLLAVRLIENHPDESTVPILLKLAKSPVPVVQATAFTLLADIDPQLVVDLSQEQFELAPSLSHPHAGVRLALIQSAYRVGDFDSVEILCEFLDDPNPKNRQLAADALFVISAENDQLRQAVVDSVLTSLQSDSWRPLEHASLLASGLEMKDVTPRMMELLKHDRPKVAASAAYALKVFQQEESLAAATEQIVENTPRIFDFRDPRNRVAFKLICEQTQHLAELVGMMKYRPADEALRAFIPKKEPGNIVITDDLTRGVAIWSLGQMHAGDPDPELIDAWIDRLNDTTSLVPEFEYIREGAVYALAWSGDPGLIPYLKVYALRDSLSRGVPTASAWGIAELGGEEIPLPAPVEGFNDRNWSLRYSEIPEVSEPSDNNTP</sequence>
<dbReference type="Gene3D" id="1.25.10.10">
    <property type="entry name" value="Leucine-rich Repeat Variant"/>
    <property type="match status" value="2"/>
</dbReference>
<name>A0A5C5W815_9PLAN</name>
<dbReference type="EMBL" id="SIHI01000025">
    <property type="protein sequence ID" value="TWT47038.1"/>
    <property type="molecule type" value="Genomic_DNA"/>
</dbReference>
<dbReference type="InterPro" id="IPR016024">
    <property type="entry name" value="ARM-type_fold"/>
</dbReference>
<dbReference type="OrthoDB" id="280208at2"/>
<gene>
    <name evidence="1" type="ORF">KOR42_42350</name>
</gene>
<dbReference type="AlphaFoldDB" id="A0A5C5W815"/>
<reference evidence="1 2" key="1">
    <citation type="submission" date="2019-02" db="EMBL/GenBank/DDBJ databases">
        <title>Deep-cultivation of Planctomycetes and their phenomic and genomic characterization uncovers novel biology.</title>
        <authorList>
            <person name="Wiegand S."/>
            <person name="Jogler M."/>
            <person name="Boedeker C."/>
            <person name="Pinto D."/>
            <person name="Vollmers J."/>
            <person name="Rivas-Marin E."/>
            <person name="Kohn T."/>
            <person name="Peeters S.H."/>
            <person name="Heuer A."/>
            <person name="Rast P."/>
            <person name="Oberbeckmann S."/>
            <person name="Bunk B."/>
            <person name="Jeske O."/>
            <person name="Meyerdierks A."/>
            <person name="Storesund J.E."/>
            <person name="Kallscheuer N."/>
            <person name="Luecker S."/>
            <person name="Lage O.M."/>
            <person name="Pohl T."/>
            <person name="Merkel B.J."/>
            <person name="Hornburger P."/>
            <person name="Mueller R.-W."/>
            <person name="Bruemmer F."/>
            <person name="Labrenz M."/>
            <person name="Spormann A.M."/>
            <person name="Op Den Camp H."/>
            <person name="Overmann J."/>
            <person name="Amann R."/>
            <person name="Jetten M.S.M."/>
            <person name="Mascher T."/>
            <person name="Medema M.H."/>
            <person name="Devos D.P."/>
            <person name="Kaster A.-K."/>
            <person name="Ovreas L."/>
            <person name="Rohde M."/>
            <person name="Galperin M.Y."/>
            <person name="Jogler C."/>
        </authorList>
    </citation>
    <scope>NUCLEOTIDE SEQUENCE [LARGE SCALE GENOMIC DNA]</scope>
    <source>
        <strain evidence="1 2">KOR42</strain>
    </source>
</reference>
<dbReference type="SUPFAM" id="SSF48371">
    <property type="entry name" value="ARM repeat"/>
    <property type="match status" value="1"/>
</dbReference>
<organism evidence="1 2">
    <name type="scientific">Thalassoglobus neptunius</name>
    <dbReference type="NCBI Taxonomy" id="1938619"/>
    <lineage>
        <taxon>Bacteria</taxon>
        <taxon>Pseudomonadati</taxon>
        <taxon>Planctomycetota</taxon>
        <taxon>Planctomycetia</taxon>
        <taxon>Planctomycetales</taxon>
        <taxon>Planctomycetaceae</taxon>
        <taxon>Thalassoglobus</taxon>
    </lineage>
</organism>
<evidence type="ECO:0000313" key="1">
    <source>
        <dbReference type="EMBL" id="TWT47038.1"/>
    </source>
</evidence>
<keyword evidence="2" id="KW-1185">Reference proteome</keyword>
<protein>
    <submittedName>
        <fullName evidence="1">HEAT repeat protein</fullName>
    </submittedName>
</protein>
<dbReference type="InterPro" id="IPR004155">
    <property type="entry name" value="PBS_lyase_HEAT"/>
</dbReference>
<evidence type="ECO:0000313" key="2">
    <source>
        <dbReference type="Proteomes" id="UP000317243"/>
    </source>
</evidence>
<proteinExistence type="predicted"/>
<accession>A0A5C5W815</accession>
<dbReference type="InterPro" id="IPR011989">
    <property type="entry name" value="ARM-like"/>
</dbReference>
<comment type="caution">
    <text evidence="1">The sequence shown here is derived from an EMBL/GenBank/DDBJ whole genome shotgun (WGS) entry which is preliminary data.</text>
</comment>
<dbReference type="RefSeq" id="WP_146511614.1">
    <property type="nucleotide sequence ID" value="NZ_SIHI01000025.1"/>
</dbReference>